<accession>A0A0K6GVL9</accession>
<protein>
    <submittedName>
        <fullName evidence="1">Uncharacterized protein</fullName>
    </submittedName>
</protein>
<keyword evidence="2" id="KW-1185">Reference proteome</keyword>
<proteinExistence type="predicted"/>
<evidence type="ECO:0000313" key="2">
    <source>
        <dbReference type="Proteomes" id="UP000243535"/>
    </source>
</evidence>
<dbReference type="STRING" id="375574.GCA_001418035_01173"/>
<gene>
    <name evidence="1" type="ORF">Ga0061063_1381</name>
</gene>
<dbReference type="AlphaFoldDB" id="A0A0K6GVL9"/>
<dbReference type="Proteomes" id="UP000243535">
    <property type="component" value="Unassembled WGS sequence"/>
</dbReference>
<organism evidence="1 2">
    <name type="scientific">Gulbenkiania indica</name>
    <dbReference type="NCBI Taxonomy" id="375574"/>
    <lineage>
        <taxon>Bacteria</taxon>
        <taxon>Pseudomonadati</taxon>
        <taxon>Pseudomonadota</taxon>
        <taxon>Betaproteobacteria</taxon>
        <taxon>Neisseriales</taxon>
        <taxon>Chromobacteriaceae</taxon>
        <taxon>Gulbenkiania</taxon>
    </lineage>
</organism>
<sequence length="192" mass="21488">MKTRFERLRERWRTVSANLPVPHRDGVSLPAAFLLPRLKRAIDSDDCTLEHLTLAPGKACMLLRVKRPLSAEVHLTLTPTGVDWADRCLRAGASVSATSTAGSTLGRGMARLVLSQADTRMGWKLIAAQLEHLPFLSLTHRQLILHLDRIPALQRWLTQPVFGQPLGERLRLSAFDCEDDALRLRFARSAPE</sequence>
<dbReference type="EMBL" id="CYHA01000002">
    <property type="protein sequence ID" value="CUA82649.1"/>
    <property type="molecule type" value="Genomic_DNA"/>
</dbReference>
<name>A0A0K6GVL9_9NEIS</name>
<dbReference type="OrthoDB" id="8587367at2"/>
<evidence type="ECO:0000313" key="1">
    <source>
        <dbReference type="EMBL" id="CUA82649.1"/>
    </source>
</evidence>
<reference evidence="2" key="1">
    <citation type="submission" date="2015-08" db="EMBL/GenBank/DDBJ databases">
        <authorList>
            <person name="Varghese N."/>
        </authorList>
    </citation>
    <scope>NUCLEOTIDE SEQUENCE [LARGE SCALE GENOMIC DNA]</scope>
    <source>
        <strain evidence="2">DSM 17901</strain>
    </source>
</reference>
<dbReference type="RefSeq" id="WP_055433688.1">
    <property type="nucleotide sequence ID" value="NZ_CYHA01000002.1"/>
</dbReference>